<comment type="pathway">
    <text evidence="2 9">Cofactor biosynthesis; adenosylcobalamin biosynthesis.</text>
</comment>
<organism evidence="10">
    <name type="scientific">uncultured Thermomicrobiales bacterium</name>
    <dbReference type="NCBI Taxonomy" id="1645740"/>
    <lineage>
        <taxon>Bacteria</taxon>
        <taxon>Pseudomonadati</taxon>
        <taxon>Thermomicrobiota</taxon>
        <taxon>Thermomicrobia</taxon>
        <taxon>Thermomicrobiales</taxon>
        <taxon>environmental samples</taxon>
    </lineage>
</organism>
<dbReference type="NCBIfam" id="TIGR00380">
    <property type="entry name" value="cobal_cbiB"/>
    <property type="match status" value="1"/>
</dbReference>
<accession>A0A6J4VQZ9</accession>
<dbReference type="EMBL" id="CADCWF010000342">
    <property type="protein sequence ID" value="CAA9580632.1"/>
    <property type="molecule type" value="Genomic_DNA"/>
</dbReference>
<comment type="function">
    <text evidence="9">Converts cobyric acid to cobinamide by the addition of aminopropanol on the F carboxylic group.</text>
</comment>
<evidence type="ECO:0000256" key="8">
    <source>
        <dbReference type="ARBA" id="ARBA00023136"/>
    </source>
</evidence>
<reference evidence="10" key="1">
    <citation type="submission" date="2020-02" db="EMBL/GenBank/DDBJ databases">
        <authorList>
            <person name="Meier V. D."/>
        </authorList>
    </citation>
    <scope>NUCLEOTIDE SEQUENCE</scope>
    <source>
        <strain evidence="10">AVDCRST_MAG59</strain>
    </source>
</reference>
<evidence type="ECO:0000313" key="10">
    <source>
        <dbReference type="EMBL" id="CAA9580632.1"/>
    </source>
</evidence>
<keyword evidence="8 9" id="KW-0472">Membrane</keyword>
<comment type="caution">
    <text evidence="9">Lacks conserved residue(s) required for the propagation of feature annotation.</text>
</comment>
<evidence type="ECO:0000256" key="7">
    <source>
        <dbReference type="ARBA" id="ARBA00022989"/>
    </source>
</evidence>
<protein>
    <recommendedName>
        <fullName evidence="9">Cobalamin biosynthesis protein CobD</fullName>
    </recommendedName>
</protein>
<dbReference type="GO" id="GO:0009236">
    <property type="term" value="P:cobalamin biosynthetic process"/>
    <property type="evidence" value="ECO:0007669"/>
    <property type="project" value="UniProtKB-UniRule"/>
</dbReference>
<evidence type="ECO:0000256" key="3">
    <source>
        <dbReference type="ARBA" id="ARBA00006263"/>
    </source>
</evidence>
<dbReference type="GO" id="GO:0015420">
    <property type="term" value="F:ABC-type vitamin B12 transporter activity"/>
    <property type="evidence" value="ECO:0007669"/>
    <property type="project" value="UniProtKB-UniRule"/>
</dbReference>
<evidence type="ECO:0000256" key="4">
    <source>
        <dbReference type="ARBA" id="ARBA00022475"/>
    </source>
</evidence>
<dbReference type="UniPathway" id="UPA00148"/>
<gene>
    <name evidence="9" type="primary">cobD</name>
    <name evidence="10" type="ORF">AVDCRST_MAG59-4699</name>
</gene>
<dbReference type="PANTHER" id="PTHR34308">
    <property type="entry name" value="COBALAMIN BIOSYNTHESIS PROTEIN CBIB"/>
    <property type="match status" value="1"/>
</dbReference>
<dbReference type="HAMAP" id="MF_00024">
    <property type="entry name" value="CobD_CbiB"/>
    <property type="match status" value="1"/>
</dbReference>
<evidence type="ECO:0000256" key="9">
    <source>
        <dbReference type="HAMAP-Rule" id="MF_00024"/>
    </source>
</evidence>
<dbReference type="AlphaFoldDB" id="A0A6J4VQZ9"/>
<keyword evidence="4 9" id="KW-1003">Cell membrane</keyword>
<dbReference type="GO" id="GO:0016874">
    <property type="term" value="F:ligase activity"/>
    <property type="evidence" value="ECO:0007669"/>
    <property type="project" value="UniProtKB-KW"/>
</dbReference>
<keyword evidence="6 9" id="KW-0812">Transmembrane</keyword>
<dbReference type="Pfam" id="PF03186">
    <property type="entry name" value="CobD_Cbib"/>
    <property type="match status" value="1"/>
</dbReference>
<dbReference type="InterPro" id="IPR004485">
    <property type="entry name" value="Cobalamin_biosynth_CobD/CbiB"/>
</dbReference>
<name>A0A6J4VQZ9_9BACT</name>
<evidence type="ECO:0000256" key="1">
    <source>
        <dbReference type="ARBA" id="ARBA00004651"/>
    </source>
</evidence>
<sequence>MIRRGRTRTILVADRLLTLAAAALLDWLVGEPPPAMHPVVWIGRFANGWIRHAPVRPPVVEFAFGLVAVTTTVGLTATIAATAARLVQRLPLACRLPVAALLLKPSFAHRELLRAAERVRLPLERGDLPAARTALSDLVSRDPSTLGASSIAAAAIQSLAENAADSVVAPWLAFIVGGLPGAYAYRAANTLDAMVGYRGRYEHLGKAAARLDDLVNLAPARITAAGFAATAGPIRGRNALAVARRDHGSTPSPNGGWPMAAMAGALGVRLEKVGHYSLGDGGRPPSADDIAAARRAVTKLVLGATVGCAVAGAGLLYRERFGGGT</sequence>
<comment type="subcellular location">
    <subcellularLocation>
        <location evidence="1 9">Cell membrane</location>
        <topology evidence="1 9">Multi-pass membrane protein</topology>
    </subcellularLocation>
</comment>
<feature type="transmembrane region" description="Helical" evidence="9">
    <location>
        <begin position="62"/>
        <end position="87"/>
    </location>
</feature>
<evidence type="ECO:0000256" key="2">
    <source>
        <dbReference type="ARBA" id="ARBA00004953"/>
    </source>
</evidence>
<dbReference type="GO" id="GO:0005886">
    <property type="term" value="C:plasma membrane"/>
    <property type="evidence" value="ECO:0007669"/>
    <property type="project" value="UniProtKB-SubCell"/>
</dbReference>
<proteinExistence type="inferred from homology"/>
<dbReference type="PANTHER" id="PTHR34308:SF1">
    <property type="entry name" value="COBALAMIN BIOSYNTHESIS PROTEIN CBIB"/>
    <property type="match status" value="1"/>
</dbReference>
<dbReference type="GO" id="GO:0048472">
    <property type="term" value="F:threonine-phosphate decarboxylase activity"/>
    <property type="evidence" value="ECO:0007669"/>
    <property type="project" value="InterPro"/>
</dbReference>
<keyword evidence="5 9" id="KW-0169">Cobalamin biosynthesis</keyword>
<evidence type="ECO:0000256" key="5">
    <source>
        <dbReference type="ARBA" id="ARBA00022573"/>
    </source>
</evidence>
<evidence type="ECO:0000256" key="6">
    <source>
        <dbReference type="ARBA" id="ARBA00022692"/>
    </source>
</evidence>
<keyword evidence="10" id="KW-0436">Ligase</keyword>
<keyword evidence="7 9" id="KW-1133">Transmembrane helix</keyword>
<comment type="similarity">
    <text evidence="3 9">Belongs to the CobD/CbiB family.</text>
</comment>
<feature type="transmembrane region" description="Helical" evidence="9">
    <location>
        <begin position="300"/>
        <end position="317"/>
    </location>
</feature>